<evidence type="ECO:0000256" key="10">
    <source>
        <dbReference type="ARBA" id="ARBA00022490"/>
    </source>
</evidence>
<evidence type="ECO:0000256" key="7">
    <source>
        <dbReference type="ARBA" id="ARBA00009987"/>
    </source>
</evidence>
<reference evidence="22" key="1">
    <citation type="submission" date="2018-10" db="EMBL/GenBank/DDBJ databases">
        <title>De novo assembly of a Great Dane genome.</title>
        <authorList>
            <person name="Kidd J.M."/>
            <person name="Pendleton A.L."/>
            <person name="Shen F."/>
            <person name="Emery S."/>
        </authorList>
    </citation>
    <scope>NUCLEOTIDE SEQUENCE [LARGE SCALE GENOMIC DNA]</scope>
    <source>
        <strain evidence="22">Great Dane</strain>
    </source>
</reference>
<proteinExistence type="inferred from homology"/>
<dbReference type="InterPro" id="IPR021713">
    <property type="entry name" value="Folliculin"/>
</dbReference>
<dbReference type="GO" id="GO:0005829">
    <property type="term" value="C:cytosol"/>
    <property type="evidence" value="ECO:0007669"/>
    <property type="project" value="UniProtKB-SubCell"/>
</dbReference>
<keyword evidence="10" id="KW-0963">Cytoplasm</keyword>
<reference evidence="21" key="2">
    <citation type="submission" date="2019-03" db="EMBL/GenBank/DDBJ databases">
        <authorList>
            <person name="Warren W.C."/>
            <person name="Johnson G.S."/>
        </authorList>
    </citation>
    <scope>NUCLEOTIDE SEQUENCE [LARGE SCALE GENOMIC DNA]</scope>
    <source>
        <strain evidence="21">Basenji</strain>
    </source>
</reference>
<evidence type="ECO:0000256" key="17">
    <source>
        <dbReference type="ARBA" id="ARBA00023273"/>
    </source>
</evidence>
<dbReference type="InterPro" id="IPR044886">
    <property type="entry name" value="FLCN_DENN_C_sf"/>
</dbReference>
<feature type="region of interest" description="Disordered" evidence="19">
    <location>
        <begin position="460"/>
        <end position="489"/>
    </location>
</feature>
<keyword evidence="13" id="KW-0472">Membrane</keyword>
<dbReference type="Gene3D" id="3.40.50.12430">
    <property type="match status" value="1"/>
</dbReference>
<evidence type="ECO:0000313" key="22">
    <source>
        <dbReference type="Ensembl" id="ENSCAFP00040006185.1"/>
    </source>
</evidence>
<keyword evidence="11" id="KW-0597">Phosphoprotein</keyword>
<comment type="similarity">
    <text evidence="7">Belongs to the folliculin family.</text>
</comment>
<dbReference type="InterPro" id="IPR032035">
    <property type="entry name" value="Folliculin_DENN"/>
</dbReference>
<dbReference type="GO" id="GO:0035556">
    <property type="term" value="P:intracellular signal transduction"/>
    <property type="evidence" value="ECO:0007669"/>
    <property type="project" value="UniProtKB-ARBA"/>
</dbReference>
<dbReference type="Pfam" id="PF16692">
    <property type="entry name" value="Folliculin_C"/>
    <property type="match status" value="1"/>
</dbReference>
<feature type="domain" description="UDENN FLCN/SMCR8-type" evidence="20">
    <location>
        <begin position="252"/>
        <end position="724"/>
    </location>
</feature>
<evidence type="ECO:0000256" key="18">
    <source>
        <dbReference type="ARBA" id="ARBA00064705"/>
    </source>
</evidence>
<evidence type="ECO:0000256" key="5">
    <source>
        <dbReference type="ARBA" id="ARBA00004514"/>
    </source>
</evidence>
<dbReference type="GO" id="GO:0005813">
    <property type="term" value="C:centrosome"/>
    <property type="evidence" value="ECO:0007669"/>
    <property type="project" value="UniProtKB-SubCell"/>
</dbReference>
<evidence type="ECO:0000256" key="3">
    <source>
        <dbReference type="ARBA" id="ARBA00004186"/>
    </source>
</evidence>
<name>A0A8C0LXV8_CANLF</name>
<dbReference type="Proteomes" id="UP000694542">
    <property type="component" value="Chromosome 5"/>
</dbReference>
<dbReference type="Pfam" id="PF11704">
    <property type="entry name" value="Folliculin"/>
    <property type="match status" value="1"/>
</dbReference>
<dbReference type="FunFam" id="1.10.10.1730:FF:000001">
    <property type="entry name" value="Folliculin"/>
    <property type="match status" value="1"/>
</dbReference>
<evidence type="ECO:0000256" key="1">
    <source>
        <dbReference type="ARBA" id="ARBA00004123"/>
    </source>
</evidence>
<evidence type="ECO:0000256" key="6">
    <source>
        <dbReference type="ARBA" id="ARBA00004656"/>
    </source>
</evidence>
<evidence type="ECO:0000256" key="4">
    <source>
        <dbReference type="ARBA" id="ARBA00004300"/>
    </source>
</evidence>
<evidence type="ECO:0000256" key="16">
    <source>
        <dbReference type="ARBA" id="ARBA00023242"/>
    </source>
</evidence>
<organism evidence="21 23">
    <name type="scientific">Canis lupus familiaris</name>
    <name type="common">Dog</name>
    <name type="synonym">Canis familiaris</name>
    <dbReference type="NCBI Taxonomy" id="9615"/>
    <lineage>
        <taxon>Eukaryota</taxon>
        <taxon>Metazoa</taxon>
        <taxon>Chordata</taxon>
        <taxon>Craniata</taxon>
        <taxon>Vertebrata</taxon>
        <taxon>Euteleostomi</taxon>
        <taxon>Mammalia</taxon>
        <taxon>Eutheria</taxon>
        <taxon>Laurasiatheria</taxon>
        <taxon>Carnivora</taxon>
        <taxon>Caniformia</taxon>
        <taxon>Canidae</taxon>
        <taxon>Canis</taxon>
    </lineage>
</organism>
<dbReference type="InterPro" id="IPR037520">
    <property type="entry name" value="Folliculin/SMCR8_longin"/>
</dbReference>
<evidence type="ECO:0000256" key="9">
    <source>
        <dbReference type="ARBA" id="ARBA00022468"/>
    </source>
</evidence>
<dbReference type="GO" id="GO:0032008">
    <property type="term" value="P:positive regulation of TOR signaling"/>
    <property type="evidence" value="ECO:0007669"/>
    <property type="project" value="UniProtKB-ARBA"/>
</dbReference>
<keyword evidence="14" id="KW-0206">Cytoskeleton</keyword>
<protein>
    <recommendedName>
        <fullName evidence="8">Folliculin</fullName>
    </recommendedName>
</protein>
<accession>A0A8C0LXV8</accession>
<dbReference type="AlphaFoldDB" id="A0A8C0LXV8"/>
<dbReference type="InterPro" id="IPR037521">
    <property type="entry name" value="FLCN/SMCR8_DENN"/>
</dbReference>
<dbReference type="Ensembl" id="ENSCAFT00030003726.1">
    <property type="protein sequence ID" value="ENSCAFP00030003305.1"/>
    <property type="gene ID" value="ENSCAFG00030002033.1"/>
</dbReference>
<dbReference type="GO" id="GO:0009968">
    <property type="term" value="P:negative regulation of signal transduction"/>
    <property type="evidence" value="ECO:0007669"/>
    <property type="project" value="UniProtKB-ARBA"/>
</dbReference>
<dbReference type="PROSITE" id="PS51834">
    <property type="entry name" value="DENN_FLCN_SMCR8"/>
    <property type="match status" value="1"/>
</dbReference>
<dbReference type="FunFam" id="3.40.50.12430:FF:000001">
    <property type="entry name" value="Folliculin"/>
    <property type="match status" value="1"/>
</dbReference>
<dbReference type="OrthoDB" id="5599713at2759"/>
<evidence type="ECO:0000256" key="13">
    <source>
        <dbReference type="ARBA" id="ARBA00023136"/>
    </source>
</evidence>
<evidence type="ECO:0000256" key="14">
    <source>
        <dbReference type="ARBA" id="ARBA00023212"/>
    </source>
</evidence>
<dbReference type="GO" id="GO:0005929">
    <property type="term" value="C:cilium"/>
    <property type="evidence" value="ECO:0007669"/>
    <property type="project" value="UniProtKB-SubCell"/>
</dbReference>
<evidence type="ECO:0000256" key="19">
    <source>
        <dbReference type="SAM" id="MobiDB-lite"/>
    </source>
</evidence>
<evidence type="ECO:0000256" key="2">
    <source>
        <dbReference type="ARBA" id="ARBA00004138"/>
    </source>
</evidence>
<dbReference type="Gene3D" id="1.10.10.1730">
    <property type="entry name" value="Folliculin"/>
    <property type="match status" value="1"/>
</dbReference>
<evidence type="ECO:0000259" key="20">
    <source>
        <dbReference type="PROSITE" id="PS51834"/>
    </source>
</evidence>
<sequence>MVSSTSRAGAAGTIPHFWWGEARKSGGGRGRRREAASGFPRAQSRLARAVFSGVRAGLGPARLAVQRRVQPARAPPRGARMVRPGQVTRLGLGAAAAAAAAAAPGEWGGGRTEPPEGRKLQALELQYGHRCPARLIWKWPCLLLSRWNGARVILLNITALCCLQDTMNAIVALCHFCELHGPRTLFCTEVLHAPLPQGAGNGDSPGQGEQAEEEEGGIQMSSRIRAHSPAEGASAESSSPGPKKSDMCEGCRSLAAGHPGYISHDKETSIKYVSHQHPNHPQLFSIVRQACVRSLSCEVCPGREGPIFFGDEQHGFVFSHTFFIKDSLARGFQRWYSIIAIMMDRIYLINSWPFLLGKIRGIIDELQGKALKVFEAEQFGCPQRAQRMNTAFTPFLHQRNGNAARSLTSLTSDDNLWACLHTSFAWLLKACGSRLTEKLLEGAPTEDTLVQMEKLADLEEESESWDNSEAEEEEKAPVLPEGAEGQELTKCPTDSSLLSDCGNWQPRKLSVFKSLRHMRQVLGAPSFRMLAWHVLMGNQVIWKSRDADLVHSAFEVLRTMLPVGCVRIIPYSNQYEEAYRCNFLGLSPHVQIPSHVLSSEFAVIVEAHTAPRPSLHPAGCEDDQSLSKYEFVVTSGSPVAADRVGPTILNKMEAALTNQNLSVGVVDQCLVCLKEEWMNKVKVLFKFTKVDSRPKEDTQKLLSILGASEEDNVKLLKFWMTGLSKTYKSHLMSTVRSPTASEPRN</sequence>
<dbReference type="GO" id="GO:0005819">
    <property type="term" value="C:spindle"/>
    <property type="evidence" value="ECO:0007669"/>
    <property type="project" value="UniProtKB-SubCell"/>
</dbReference>
<evidence type="ECO:0000256" key="12">
    <source>
        <dbReference type="ARBA" id="ARBA00023054"/>
    </source>
</evidence>
<evidence type="ECO:0000256" key="11">
    <source>
        <dbReference type="ARBA" id="ARBA00022553"/>
    </source>
</evidence>
<dbReference type="PANTHER" id="PTHR31441">
    <property type="entry name" value="FOLLICULIN FAMILY MEMBER"/>
    <property type="match status" value="1"/>
</dbReference>
<comment type="subcellular location">
    <subcellularLocation>
        <location evidence="2">Cell projection</location>
        <location evidence="2">Cilium</location>
    </subcellularLocation>
    <subcellularLocation>
        <location evidence="4">Cytoplasm</location>
        <location evidence="4">Cytoskeleton</location>
        <location evidence="4">Microtubule organizing center</location>
        <location evidence="4">Centrosome</location>
    </subcellularLocation>
    <subcellularLocation>
        <location evidence="3">Cytoplasm</location>
        <location evidence="3">Cytoskeleton</location>
        <location evidence="3">Spindle</location>
    </subcellularLocation>
    <subcellularLocation>
        <location evidence="5">Cytoplasm</location>
        <location evidence="5">Cytosol</location>
    </subcellularLocation>
    <subcellularLocation>
        <location evidence="6">Lysosome membrane</location>
    </subcellularLocation>
    <subcellularLocation>
        <location evidence="1">Nucleus</location>
    </subcellularLocation>
</comment>
<feature type="compositionally biased region" description="Acidic residues" evidence="19">
    <location>
        <begin position="460"/>
        <end position="474"/>
    </location>
</feature>
<keyword evidence="12" id="KW-0175">Coiled coil</keyword>
<keyword evidence="17" id="KW-0966">Cell projection</keyword>
<dbReference type="GO" id="GO:0005765">
    <property type="term" value="C:lysosomal membrane"/>
    <property type="evidence" value="ECO:0007669"/>
    <property type="project" value="UniProtKB-SubCell"/>
</dbReference>
<comment type="subunit">
    <text evidence="18">Interacts (via C-terminus) with FNIP1 or FNIP2 (via C-terminus). Component of the lysosomal folliculin complex (LFC), composed of FLCN, FNIP1 (or FNIP2), RagA/RRAGA or RagB/RRAGB GDP-bound, RagC/RRAGC or RagD/RRAGD GTP-bound, and Ragulator. Interaction with FNIP1 or FNIP2 mediates indirect interaction with the PRKAA1, PRKAB1 and PRKAG1 subunits of 5'-AMP-activated protein kinase (AMPK). Interacts with HSP90AA1 in the presence of FNIP1. Interacts with HSP70, STUB1, CDC37, AHSA1, CCT2, STIP1, PTGES3 and PPP5C. Interacts with GABARAP; interaction takes place in the presence of FNIP1 and/or FNIP2. Interacts with RILP; the interaction is direct and promotes association between RILP and RAB34. Interacts with KIF3A and KIF3B. Interacts with lactate dehydrogenase LDHA, but not LDHB; the interaction is direct, may preferentially bind LDHA dimers rather than tetramers, and regulates LDHA activity, acting as an uncompetitive inhibitor.</text>
</comment>
<keyword evidence="9" id="KW-0343">GTPase activation</keyword>
<keyword evidence="15" id="KW-0458">Lysosome</keyword>
<feature type="compositionally biased region" description="Low complexity" evidence="19">
    <location>
        <begin position="229"/>
        <end position="242"/>
    </location>
</feature>
<dbReference type="PANTHER" id="PTHR31441:SF2">
    <property type="entry name" value="FOLLICULIN"/>
    <property type="match status" value="1"/>
</dbReference>
<dbReference type="GO" id="GO:0005096">
    <property type="term" value="F:GTPase activator activity"/>
    <property type="evidence" value="ECO:0007669"/>
    <property type="project" value="UniProtKB-KW"/>
</dbReference>
<evidence type="ECO:0000256" key="15">
    <source>
        <dbReference type="ARBA" id="ARBA00023228"/>
    </source>
</evidence>
<dbReference type="Proteomes" id="UP000694429">
    <property type="component" value="Chromosome 5"/>
</dbReference>
<dbReference type="GO" id="GO:0000122">
    <property type="term" value="P:negative regulation of transcription by RNA polymerase II"/>
    <property type="evidence" value="ECO:0007669"/>
    <property type="project" value="UniProtKB-ARBA"/>
</dbReference>
<keyword evidence="16" id="KW-0539">Nucleus</keyword>
<feature type="region of interest" description="Disordered" evidence="19">
    <location>
        <begin position="197"/>
        <end position="248"/>
    </location>
</feature>
<dbReference type="Ensembl" id="ENSCAFT00040007117.1">
    <property type="protein sequence ID" value="ENSCAFP00040006185.1"/>
    <property type="gene ID" value="ENSCAFG00040003733.1"/>
</dbReference>
<evidence type="ECO:0000313" key="23">
    <source>
        <dbReference type="Proteomes" id="UP000694429"/>
    </source>
</evidence>
<dbReference type="GO" id="GO:0005634">
    <property type="term" value="C:nucleus"/>
    <property type="evidence" value="ECO:0007669"/>
    <property type="project" value="UniProtKB-SubCell"/>
</dbReference>
<evidence type="ECO:0000256" key="8">
    <source>
        <dbReference type="ARBA" id="ARBA00021824"/>
    </source>
</evidence>
<evidence type="ECO:0000313" key="21">
    <source>
        <dbReference type="Ensembl" id="ENSCAFP00030003305.1"/>
    </source>
</evidence>
<reference evidence="21" key="3">
    <citation type="submission" date="2025-05" db="UniProtKB">
        <authorList>
            <consortium name="Ensembl"/>
        </authorList>
    </citation>
    <scope>IDENTIFICATION</scope>
</reference>